<dbReference type="Gene3D" id="6.10.290.10">
    <property type="match status" value="1"/>
</dbReference>
<dbReference type="Pfam" id="PF21593">
    <property type="entry name" value="DUF6853"/>
    <property type="match status" value="1"/>
</dbReference>
<evidence type="ECO:0000313" key="1">
    <source>
        <dbReference type="EMBL" id="AJC21291.1"/>
    </source>
</evidence>
<gene>
    <name evidence="2" type="ORF">NCTC13159_01481</name>
    <name evidence="1" type="ORF">RO07_13780</name>
</gene>
<proteinExistence type="predicted"/>
<dbReference type="Proteomes" id="UP000035086">
    <property type="component" value="Chromosome"/>
</dbReference>
<reference evidence="2 4" key="3">
    <citation type="submission" date="2018-06" db="EMBL/GenBank/DDBJ databases">
        <authorList>
            <consortium name="Pathogen Informatics"/>
            <person name="Doyle S."/>
        </authorList>
    </citation>
    <scope>NUCLEOTIDE SEQUENCE [LARGE SCALE GENOMIC DNA]</scope>
    <source>
        <strain evidence="2 4">NCTC13159</strain>
    </source>
</reference>
<evidence type="ECO:0000313" key="2">
    <source>
        <dbReference type="EMBL" id="SUA90005.1"/>
    </source>
</evidence>
<dbReference type="EMBL" id="CP010310">
    <property type="protein sequence ID" value="AJC21291.1"/>
    <property type="molecule type" value="Genomic_DNA"/>
</dbReference>
<protein>
    <submittedName>
        <fullName evidence="2">Uncharacterized protein</fullName>
    </submittedName>
</protein>
<name>A0AAJ5CZZ8_PANPU</name>
<reference evidence="1" key="2">
    <citation type="submission" date="2016-11" db="EMBL/GenBank/DDBJ databases">
        <title>Complete Genome Sequencing of Pandoraea pulmonicola DSM 16583.</title>
        <authorList>
            <person name="Chan K.-G."/>
        </authorList>
    </citation>
    <scope>NUCLEOTIDE SEQUENCE</scope>
    <source>
        <strain evidence="1">DSM 16583</strain>
    </source>
</reference>
<dbReference type="AlphaFoldDB" id="A0AAJ5CZZ8"/>
<dbReference type="Proteomes" id="UP000254589">
    <property type="component" value="Unassembled WGS sequence"/>
</dbReference>
<sequence>MSANKIEMIVDYENVKKLLVDLAKSNNLTEEDLNCYNEEKLSFDWHISWKSDLNERFQSNIANLEAAIKLYKSALAANDPLAARIGLLRASVYSHDLTSFFDALRHDLGKASADPRFHWPEIPEDYKIPSKYGFDEK</sequence>
<dbReference type="KEGG" id="ppul:RO07_13780"/>
<reference evidence="3" key="1">
    <citation type="submission" date="2014-12" db="EMBL/GenBank/DDBJ databases">
        <title>Complete Genome Sequencing of Pandoraea pulmonicola DSM 16583.</title>
        <authorList>
            <person name="Chan K.-G."/>
        </authorList>
    </citation>
    <scope>NUCLEOTIDE SEQUENCE [LARGE SCALE GENOMIC DNA]</scope>
    <source>
        <strain evidence="3">DSM 16583</strain>
    </source>
</reference>
<keyword evidence="3" id="KW-1185">Reference proteome</keyword>
<organism evidence="2 4">
    <name type="scientific">Pandoraea pulmonicola</name>
    <dbReference type="NCBI Taxonomy" id="93221"/>
    <lineage>
        <taxon>Bacteria</taxon>
        <taxon>Pseudomonadati</taxon>
        <taxon>Pseudomonadota</taxon>
        <taxon>Betaproteobacteria</taxon>
        <taxon>Burkholderiales</taxon>
        <taxon>Burkholderiaceae</taxon>
        <taxon>Pandoraea</taxon>
    </lineage>
</organism>
<accession>A0AAJ5CZZ8</accession>
<dbReference type="EMBL" id="UGSJ01000001">
    <property type="protein sequence ID" value="SUA90005.1"/>
    <property type="molecule type" value="Genomic_DNA"/>
</dbReference>
<dbReference type="InterPro" id="IPR049276">
    <property type="entry name" value="DUF6853"/>
</dbReference>
<evidence type="ECO:0000313" key="3">
    <source>
        <dbReference type="Proteomes" id="UP000035086"/>
    </source>
</evidence>
<evidence type="ECO:0000313" key="4">
    <source>
        <dbReference type="Proteomes" id="UP000254589"/>
    </source>
</evidence>